<dbReference type="PANTHER" id="PTHR30055">
    <property type="entry name" value="HTH-TYPE TRANSCRIPTIONAL REGULATOR RUTR"/>
    <property type="match status" value="1"/>
</dbReference>
<dbReference type="AlphaFoldDB" id="A0A1C6UDF4"/>
<evidence type="ECO:0000256" key="1">
    <source>
        <dbReference type="ARBA" id="ARBA00023015"/>
    </source>
</evidence>
<dbReference type="InterPro" id="IPR009057">
    <property type="entry name" value="Homeodomain-like_sf"/>
</dbReference>
<dbReference type="InterPro" id="IPR050109">
    <property type="entry name" value="HTH-type_TetR-like_transc_reg"/>
</dbReference>
<dbReference type="OrthoDB" id="3296001at2"/>
<keyword evidence="1" id="KW-0805">Transcription regulation</keyword>
<dbReference type="InterPro" id="IPR001647">
    <property type="entry name" value="HTH_TetR"/>
</dbReference>
<evidence type="ECO:0000256" key="2">
    <source>
        <dbReference type="ARBA" id="ARBA00023125"/>
    </source>
</evidence>
<evidence type="ECO:0000259" key="5">
    <source>
        <dbReference type="PROSITE" id="PS50977"/>
    </source>
</evidence>
<keyword evidence="7" id="KW-1185">Reference proteome</keyword>
<organism evidence="6 7">
    <name type="scientific">Micromonospora eburnea</name>
    <dbReference type="NCBI Taxonomy" id="227316"/>
    <lineage>
        <taxon>Bacteria</taxon>
        <taxon>Bacillati</taxon>
        <taxon>Actinomycetota</taxon>
        <taxon>Actinomycetes</taxon>
        <taxon>Micromonosporales</taxon>
        <taxon>Micromonosporaceae</taxon>
        <taxon>Micromonospora</taxon>
    </lineage>
</organism>
<dbReference type="GO" id="GO:0000976">
    <property type="term" value="F:transcription cis-regulatory region binding"/>
    <property type="evidence" value="ECO:0007669"/>
    <property type="project" value="TreeGrafter"/>
</dbReference>
<sequence length="207" mass="22202">MIAGMSSLRDRKRARTRQALIDAAVDLFERHGYDRTGVADIAAAAEVGTRTFFRYFPSKEALLFPESDDRIRAAVEAIADRGPDEGPAEVLLRALRTVTADSEELGSRLAALRLRLIREVPVVRGRALQLQLDAQREIARHLAAAYPQRLDPVTAAALVGAFVGAVAGALQVLLDDPDQATDPAAVQAALRRATEIALTGWAAAPTG</sequence>
<reference evidence="7" key="1">
    <citation type="submission" date="2016-06" db="EMBL/GenBank/DDBJ databases">
        <authorList>
            <person name="Varghese N."/>
            <person name="Submissions Spin"/>
        </authorList>
    </citation>
    <scope>NUCLEOTIDE SEQUENCE [LARGE SCALE GENOMIC DNA]</scope>
    <source>
        <strain evidence="7">DSM 44814</strain>
    </source>
</reference>
<gene>
    <name evidence="6" type="ORF">GA0070604_2484</name>
</gene>
<dbReference type="Proteomes" id="UP000199696">
    <property type="component" value="Unassembled WGS sequence"/>
</dbReference>
<keyword evidence="2 4" id="KW-0238">DNA-binding</keyword>
<name>A0A1C6UDF4_9ACTN</name>
<dbReference type="Pfam" id="PF00440">
    <property type="entry name" value="TetR_N"/>
    <property type="match status" value="1"/>
</dbReference>
<dbReference type="Gene3D" id="1.10.10.60">
    <property type="entry name" value="Homeodomain-like"/>
    <property type="match status" value="1"/>
</dbReference>
<dbReference type="Gene3D" id="1.10.357.10">
    <property type="entry name" value="Tetracycline Repressor, domain 2"/>
    <property type="match status" value="1"/>
</dbReference>
<proteinExistence type="predicted"/>
<feature type="domain" description="HTH tetR-type" evidence="5">
    <location>
        <begin position="14"/>
        <end position="74"/>
    </location>
</feature>
<feature type="DNA-binding region" description="H-T-H motif" evidence="4">
    <location>
        <begin position="37"/>
        <end position="56"/>
    </location>
</feature>
<dbReference type="PANTHER" id="PTHR30055:SF234">
    <property type="entry name" value="HTH-TYPE TRANSCRIPTIONAL REGULATOR BETI"/>
    <property type="match status" value="1"/>
</dbReference>
<keyword evidence="3" id="KW-0804">Transcription</keyword>
<dbReference type="SUPFAM" id="SSF46689">
    <property type="entry name" value="Homeodomain-like"/>
    <property type="match status" value="1"/>
</dbReference>
<accession>A0A1C6UDF4</accession>
<dbReference type="EMBL" id="FMHY01000002">
    <property type="protein sequence ID" value="SCL52077.1"/>
    <property type="molecule type" value="Genomic_DNA"/>
</dbReference>
<evidence type="ECO:0000256" key="3">
    <source>
        <dbReference type="ARBA" id="ARBA00023163"/>
    </source>
</evidence>
<dbReference type="PRINTS" id="PR00455">
    <property type="entry name" value="HTHTETR"/>
</dbReference>
<protein>
    <submittedName>
        <fullName evidence="6">Transcriptional regulator, TetR family</fullName>
    </submittedName>
</protein>
<evidence type="ECO:0000256" key="4">
    <source>
        <dbReference type="PROSITE-ProRule" id="PRU00335"/>
    </source>
</evidence>
<dbReference type="PROSITE" id="PS50977">
    <property type="entry name" value="HTH_TETR_2"/>
    <property type="match status" value="1"/>
</dbReference>
<evidence type="ECO:0000313" key="6">
    <source>
        <dbReference type="EMBL" id="SCL52077.1"/>
    </source>
</evidence>
<dbReference type="GO" id="GO:0003700">
    <property type="term" value="F:DNA-binding transcription factor activity"/>
    <property type="evidence" value="ECO:0007669"/>
    <property type="project" value="TreeGrafter"/>
</dbReference>
<evidence type="ECO:0000313" key="7">
    <source>
        <dbReference type="Proteomes" id="UP000199696"/>
    </source>
</evidence>